<evidence type="ECO:0000259" key="2">
    <source>
        <dbReference type="PROSITE" id="PS50994"/>
    </source>
</evidence>
<dbReference type="InterPro" id="IPR048020">
    <property type="entry name" value="Transpos_IS3"/>
</dbReference>
<dbReference type="GO" id="GO:0003676">
    <property type="term" value="F:nucleic acid binding"/>
    <property type="evidence" value="ECO:0007669"/>
    <property type="project" value="InterPro"/>
</dbReference>
<dbReference type="InterPro" id="IPR036397">
    <property type="entry name" value="RNaseH_sf"/>
</dbReference>
<feature type="domain" description="Integrase catalytic" evidence="2">
    <location>
        <begin position="132"/>
        <end position="296"/>
    </location>
</feature>
<dbReference type="InterPro" id="IPR050900">
    <property type="entry name" value="Transposase_IS3/IS150/IS904"/>
</dbReference>
<protein>
    <submittedName>
        <fullName evidence="3">Transposase InsO family protein</fullName>
    </submittedName>
</protein>
<evidence type="ECO:0000256" key="1">
    <source>
        <dbReference type="ARBA" id="ARBA00002286"/>
    </source>
</evidence>
<proteinExistence type="predicted"/>
<dbReference type="Gene3D" id="3.30.420.10">
    <property type="entry name" value="Ribonuclease H-like superfamily/Ribonuclease H"/>
    <property type="match status" value="1"/>
</dbReference>
<dbReference type="GO" id="GO:0015074">
    <property type="term" value="P:DNA integration"/>
    <property type="evidence" value="ECO:0007669"/>
    <property type="project" value="InterPro"/>
</dbReference>
<dbReference type="AlphaFoldDB" id="A0A2T0LNV3"/>
<keyword evidence="4" id="KW-1185">Reference proteome</keyword>
<dbReference type="Pfam" id="PF13276">
    <property type="entry name" value="HTH_21"/>
    <property type="match status" value="1"/>
</dbReference>
<accession>A0A2T0LNV3</accession>
<dbReference type="EMBL" id="PVNG01000050">
    <property type="protein sequence ID" value="PRX44791.1"/>
    <property type="molecule type" value="Genomic_DNA"/>
</dbReference>
<sequence length="311" mass="34971">MGQGLAEPIAVVEFIESQRAEFGVPHKICFRALGVSSSWFYKWKNRRPTARQERCARLDEEIKRHFAASGGTYGSPRIAQDLRAEGWKLSENTVAKRMAELGLAGRRPKRPRSLTRQGKRPAAPDLVRRKFDAVAPDVLWCGDVTQIDTDEGKLYLATVEDLFSRRLLGYAMSEHHDAALRVASLQMAVVTRGGDVDGVIFHSDRGSEYIAARYQAECRKHGVVQSMGRVGCALDNAASEAFNSTLKVEFVHRHRFRTRAEARLKIATWIADFYNINRRHSANDGLAPVTFERQMIEKRQTSTALLRTAVA</sequence>
<dbReference type="InterPro" id="IPR001584">
    <property type="entry name" value="Integrase_cat-core"/>
</dbReference>
<dbReference type="PANTHER" id="PTHR46889">
    <property type="entry name" value="TRANSPOSASE INSF FOR INSERTION SEQUENCE IS3B-RELATED"/>
    <property type="match status" value="1"/>
</dbReference>
<dbReference type="PROSITE" id="PS50994">
    <property type="entry name" value="INTEGRASE"/>
    <property type="match status" value="1"/>
</dbReference>
<comment type="caution">
    <text evidence="3">The sequence shown here is derived from an EMBL/GenBank/DDBJ whole genome shotgun (WGS) entry which is preliminary data.</text>
</comment>
<evidence type="ECO:0000313" key="4">
    <source>
        <dbReference type="Proteomes" id="UP000238312"/>
    </source>
</evidence>
<dbReference type="NCBIfam" id="NF033516">
    <property type="entry name" value="transpos_IS3"/>
    <property type="match status" value="1"/>
</dbReference>
<evidence type="ECO:0000313" key="3">
    <source>
        <dbReference type="EMBL" id="PRX44791.1"/>
    </source>
</evidence>
<reference evidence="3 4" key="1">
    <citation type="submission" date="2018-03" db="EMBL/GenBank/DDBJ databases">
        <title>Genomic Encyclopedia of Type Strains, Phase III (KMG-III): the genomes of soil and plant-associated and newly described type strains.</title>
        <authorList>
            <person name="Whitman W."/>
        </authorList>
    </citation>
    <scope>NUCLEOTIDE SEQUENCE [LARGE SCALE GENOMIC DNA]</scope>
    <source>
        <strain evidence="3 4">CGMCC 4.7104</strain>
    </source>
</reference>
<dbReference type="SUPFAM" id="SSF53098">
    <property type="entry name" value="Ribonuclease H-like"/>
    <property type="match status" value="1"/>
</dbReference>
<dbReference type="InterPro" id="IPR012337">
    <property type="entry name" value="RNaseH-like_sf"/>
</dbReference>
<dbReference type="InterPro" id="IPR025948">
    <property type="entry name" value="HTH-like_dom"/>
</dbReference>
<dbReference type="Pfam" id="PF13333">
    <property type="entry name" value="rve_2"/>
    <property type="match status" value="1"/>
</dbReference>
<name>A0A2T0LNV3_9ACTN</name>
<dbReference type="PANTHER" id="PTHR46889:SF4">
    <property type="entry name" value="TRANSPOSASE INSO FOR INSERTION SEQUENCE ELEMENT IS911B-RELATED"/>
    <property type="match status" value="1"/>
</dbReference>
<organism evidence="3 4">
    <name type="scientific">Nonomuraea fuscirosea</name>
    <dbReference type="NCBI Taxonomy" id="1291556"/>
    <lineage>
        <taxon>Bacteria</taxon>
        <taxon>Bacillati</taxon>
        <taxon>Actinomycetota</taxon>
        <taxon>Actinomycetes</taxon>
        <taxon>Streptosporangiales</taxon>
        <taxon>Streptosporangiaceae</taxon>
        <taxon>Nonomuraea</taxon>
    </lineage>
</organism>
<dbReference type="Pfam" id="PF00665">
    <property type="entry name" value="rve"/>
    <property type="match status" value="1"/>
</dbReference>
<gene>
    <name evidence="3" type="ORF">B0I32_1504</name>
</gene>
<comment type="function">
    <text evidence="1">Involved in the transposition of the insertion sequence.</text>
</comment>
<dbReference type="Proteomes" id="UP000238312">
    <property type="component" value="Unassembled WGS sequence"/>
</dbReference>